<keyword evidence="1" id="KW-0378">Hydrolase</keyword>
<dbReference type="PROSITE" id="PS01229">
    <property type="entry name" value="COF_2"/>
    <property type="match status" value="1"/>
</dbReference>
<organism evidence="1 2">
    <name type="scientific">Mycoplasma phocimorsus</name>
    <dbReference type="NCBI Taxonomy" id="3045839"/>
    <lineage>
        <taxon>Bacteria</taxon>
        <taxon>Bacillati</taxon>
        <taxon>Mycoplasmatota</taxon>
        <taxon>Mollicutes</taxon>
        <taxon>Mycoplasmataceae</taxon>
        <taxon>Mycoplasma</taxon>
    </lineage>
</organism>
<dbReference type="PROSITE" id="PS01228">
    <property type="entry name" value="COF_1"/>
    <property type="match status" value="1"/>
</dbReference>
<dbReference type="InterPro" id="IPR000150">
    <property type="entry name" value="Cof"/>
</dbReference>
<reference evidence="1" key="1">
    <citation type="submission" date="2023-05" db="EMBL/GenBank/DDBJ databases">
        <title>Mycoplasma phocimorsus sp. nov., isolated from Scandinavian patients with seal finger or septic arthritis after contact with seals.</title>
        <authorList>
            <person name="Skafte-Holm A."/>
            <person name="Pedersen T.R."/>
            <person name="Froelund M."/>
            <person name="Stegger M."/>
            <person name="Qvortrup K."/>
            <person name="Michaels D.L."/>
            <person name="Brown D.R."/>
            <person name="Jensen J.S."/>
        </authorList>
    </citation>
    <scope>NUCLEOTIDE SEQUENCE</scope>
    <source>
        <strain evidence="1">M5725</strain>
    </source>
</reference>
<dbReference type="InterPro" id="IPR023214">
    <property type="entry name" value="HAD_sf"/>
</dbReference>
<accession>A0AAJ1PS09</accession>
<evidence type="ECO:0000313" key="2">
    <source>
        <dbReference type="Proteomes" id="UP001224428"/>
    </source>
</evidence>
<name>A0AAJ1PS09_9MOLU</name>
<proteinExistence type="predicted"/>
<dbReference type="RefSeq" id="WP_283827168.1">
    <property type="nucleotide sequence ID" value="NZ_JASDDP010000010.1"/>
</dbReference>
<dbReference type="EMBL" id="JASDDP010000010">
    <property type="protein sequence ID" value="MDJ1645653.1"/>
    <property type="molecule type" value="Genomic_DNA"/>
</dbReference>
<dbReference type="Pfam" id="PF08282">
    <property type="entry name" value="Hydrolase_3"/>
    <property type="match status" value="1"/>
</dbReference>
<dbReference type="Gene3D" id="3.40.50.1000">
    <property type="entry name" value="HAD superfamily/HAD-like"/>
    <property type="match status" value="1"/>
</dbReference>
<evidence type="ECO:0000313" key="1">
    <source>
        <dbReference type="EMBL" id="MDJ1645653.1"/>
    </source>
</evidence>
<dbReference type="PANTHER" id="PTHR10000">
    <property type="entry name" value="PHOSPHOSERINE PHOSPHATASE"/>
    <property type="match status" value="1"/>
</dbReference>
<dbReference type="CDD" id="cd07516">
    <property type="entry name" value="HAD_Pase"/>
    <property type="match status" value="1"/>
</dbReference>
<dbReference type="PANTHER" id="PTHR10000:SF23">
    <property type="entry name" value="5-AMINO-6-(5-PHOSPHO-D-RIBITYLAMINO)URACIL PHOSPHATASE YITU"/>
    <property type="match status" value="1"/>
</dbReference>
<dbReference type="GO" id="GO:0000287">
    <property type="term" value="F:magnesium ion binding"/>
    <property type="evidence" value="ECO:0007669"/>
    <property type="project" value="TreeGrafter"/>
</dbReference>
<dbReference type="GO" id="GO:0005829">
    <property type="term" value="C:cytosol"/>
    <property type="evidence" value="ECO:0007669"/>
    <property type="project" value="TreeGrafter"/>
</dbReference>
<gene>
    <name evidence="1" type="ORF">QLQ80_00920</name>
</gene>
<protein>
    <submittedName>
        <fullName evidence="1">Cof-type HAD-IIB family hydrolase</fullName>
        <ecNumber evidence="1">3.1.3.-</ecNumber>
    </submittedName>
</protein>
<sequence>MRKNKKNKYLFAIDLDGTLLANSSRNEIHPKTKEAILRAKEEGHIVCLITGRPWRSTKPIYEELGLNTIVANYNGAHIHNPTDDVFIPYIQYLHLNEMLYILGDEKVKNEVSNIAIEGPGWVQLQHRDEALESVFGFKDADKFVVGIDTNRLPLKPTGIVFDVKQSTNVEELRTYLKTKYGDLAEFSYWSKGEGLTPVFDITNVTVNKGRVISLLIRYYDIEIKNVVAIGDGFNDVPMFEVAGVSVAMKNSSKVIRSKATVKLNKTNQEGGVGYFIDKFLNNPEEEVNKSQEVLRKRFEKDLEAGY</sequence>
<dbReference type="SUPFAM" id="SSF56784">
    <property type="entry name" value="HAD-like"/>
    <property type="match status" value="1"/>
</dbReference>
<dbReference type="Proteomes" id="UP001224428">
    <property type="component" value="Unassembled WGS sequence"/>
</dbReference>
<dbReference type="GO" id="GO:0016791">
    <property type="term" value="F:phosphatase activity"/>
    <property type="evidence" value="ECO:0007669"/>
    <property type="project" value="TreeGrafter"/>
</dbReference>
<dbReference type="InterPro" id="IPR006379">
    <property type="entry name" value="HAD-SF_hydro_IIB"/>
</dbReference>
<dbReference type="NCBIfam" id="TIGR01484">
    <property type="entry name" value="HAD-SF-IIB"/>
    <property type="match status" value="1"/>
</dbReference>
<dbReference type="AlphaFoldDB" id="A0AAJ1PS09"/>
<keyword evidence="2" id="KW-1185">Reference proteome</keyword>
<dbReference type="EC" id="3.1.3.-" evidence="1"/>
<dbReference type="Gene3D" id="3.30.1240.10">
    <property type="match status" value="1"/>
</dbReference>
<dbReference type="NCBIfam" id="TIGR00099">
    <property type="entry name" value="Cof-subfamily"/>
    <property type="match status" value="1"/>
</dbReference>
<dbReference type="InterPro" id="IPR036412">
    <property type="entry name" value="HAD-like_sf"/>
</dbReference>
<comment type="caution">
    <text evidence="1">The sequence shown here is derived from an EMBL/GenBank/DDBJ whole genome shotgun (WGS) entry which is preliminary data.</text>
</comment>